<dbReference type="AlphaFoldDB" id="S8EID7"/>
<protein>
    <submittedName>
        <fullName evidence="5">Uncharacterized protein</fullName>
    </submittedName>
</protein>
<dbReference type="InterPro" id="IPR013785">
    <property type="entry name" value="Aldolase_TIM"/>
</dbReference>
<dbReference type="EMBL" id="KE504132">
    <property type="protein sequence ID" value="EPT03079.1"/>
    <property type="molecule type" value="Genomic_DNA"/>
</dbReference>
<keyword evidence="4" id="KW-0175">Coiled coil</keyword>
<accession>S8EID7</accession>
<reference evidence="5 6" key="1">
    <citation type="journal article" date="2012" name="Science">
        <title>The Paleozoic origin of enzymatic lignin decomposition reconstructed from 31 fungal genomes.</title>
        <authorList>
            <person name="Floudas D."/>
            <person name="Binder M."/>
            <person name="Riley R."/>
            <person name="Barry K."/>
            <person name="Blanchette R.A."/>
            <person name="Henrissat B."/>
            <person name="Martinez A.T."/>
            <person name="Otillar R."/>
            <person name="Spatafora J.W."/>
            <person name="Yadav J.S."/>
            <person name="Aerts A."/>
            <person name="Benoit I."/>
            <person name="Boyd A."/>
            <person name="Carlson A."/>
            <person name="Copeland A."/>
            <person name="Coutinho P.M."/>
            <person name="de Vries R.P."/>
            <person name="Ferreira P."/>
            <person name="Findley K."/>
            <person name="Foster B."/>
            <person name="Gaskell J."/>
            <person name="Glotzer D."/>
            <person name="Gorecki P."/>
            <person name="Heitman J."/>
            <person name="Hesse C."/>
            <person name="Hori C."/>
            <person name="Igarashi K."/>
            <person name="Jurgens J.A."/>
            <person name="Kallen N."/>
            <person name="Kersten P."/>
            <person name="Kohler A."/>
            <person name="Kuees U."/>
            <person name="Kumar T.K.A."/>
            <person name="Kuo A."/>
            <person name="LaButti K."/>
            <person name="Larrondo L.F."/>
            <person name="Lindquist E."/>
            <person name="Ling A."/>
            <person name="Lombard V."/>
            <person name="Lucas S."/>
            <person name="Lundell T."/>
            <person name="Martin R."/>
            <person name="McLaughlin D.J."/>
            <person name="Morgenstern I."/>
            <person name="Morin E."/>
            <person name="Murat C."/>
            <person name="Nagy L.G."/>
            <person name="Nolan M."/>
            <person name="Ohm R.A."/>
            <person name="Patyshakuliyeva A."/>
            <person name="Rokas A."/>
            <person name="Ruiz-Duenas F.J."/>
            <person name="Sabat G."/>
            <person name="Salamov A."/>
            <person name="Samejima M."/>
            <person name="Schmutz J."/>
            <person name="Slot J.C."/>
            <person name="St John F."/>
            <person name="Stenlid J."/>
            <person name="Sun H."/>
            <person name="Sun S."/>
            <person name="Syed K."/>
            <person name="Tsang A."/>
            <person name="Wiebenga A."/>
            <person name="Young D."/>
            <person name="Pisabarro A."/>
            <person name="Eastwood D.C."/>
            <person name="Martin F."/>
            <person name="Cullen D."/>
            <person name="Grigoriev I.V."/>
            <person name="Hibbett D.S."/>
        </authorList>
    </citation>
    <scope>NUCLEOTIDE SEQUENCE</scope>
    <source>
        <strain evidence="6">FP-58527</strain>
    </source>
</reference>
<keyword evidence="6" id="KW-1185">Reference proteome</keyword>
<evidence type="ECO:0000256" key="3">
    <source>
        <dbReference type="ARBA" id="ARBA00023002"/>
    </source>
</evidence>
<dbReference type="GO" id="GO:0018580">
    <property type="term" value="F:nitronate monooxygenase activity"/>
    <property type="evidence" value="ECO:0007669"/>
    <property type="project" value="InterPro"/>
</dbReference>
<dbReference type="SUPFAM" id="SSF51412">
    <property type="entry name" value="Inosine monophosphate dehydrogenase (IMPDH)"/>
    <property type="match status" value="1"/>
</dbReference>
<keyword evidence="2" id="KW-0288">FMN</keyword>
<dbReference type="STRING" id="743788.S8EID7"/>
<dbReference type="Proteomes" id="UP000015241">
    <property type="component" value="Unassembled WGS sequence"/>
</dbReference>
<evidence type="ECO:0000256" key="2">
    <source>
        <dbReference type="ARBA" id="ARBA00022643"/>
    </source>
</evidence>
<dbReference type="eggNOG" id="ENOG502RHJM">
    <property type="taxonomic scope" value="Eukaryota"/>
</dbReference>
<evidence type="ECO:0000313" key="5">
    <source>
        <dbReference type="EMBL" id="EPT03079.1"/>
    </source>
</evidence>
<dbReference type="PANTHER" id="PTHR32332">
    <property type="entry name" value="2-NITROPROPANE DIOXYGENASE"/>
    <property type="match status" value="1"/>
</dbReference>
<dbReference type="CDD" id="cd04730">
    <property type="entry name" value="NPD_like"/>
    <property type="match status" value="1"/>
</dbReference>
<dbReference type="InterPro" id="IPR004136">
    <property type="entry name" value="NMO"/>
</dbReference>
<evidence type="ECO:0000256" key="4">
    <source>
        <dbReference type="SAM" id="Coils"/>
    </source>
</evidence>
<dbReference type="OrthoDB" id="2349068at2759"/>
<keyword evidence="1" id="KW-0285">Flavoprotein</keyword>
<dbReference type="InParanoid" id="S8EID7"/>
<evidence type="ECO:0000313" key="6">
    <source>
        <dbReference type="Proteomes" id="UP000015241"/>
    </source>
</evidence>
<organism evidence="5 6">
    <name type="scientific">Fomitopsis schrenkii</name>
    <name type="common">Brown rot fungus</name>
    <dbReference type="NCBI Taxonomy" id="2126942"/>
    <lineage>
        <taxon>Eukaryota</taxon>
        <taxon>Fungi</taxon>
        <taxon>Dikarya</taxon>
        <taxon>Basidiomycota</taxon>
        <taxon>Agaricomycotina</taxon>
        <taxon>Agaricomycetes</taxon>
        <taxon>Polyporales</taxon>
        <taxon>Fomitopsis</taxon>
    </lineage>
</organism>
<name>S8EID7_FOMSC</name>
<dbReference type="PANTHER" id="PTHR32332:SF31">
    <property type="entry name" value="2-NITROPROPANE DIOXYGENASE FAMILY, PUTATIVE (AFU_ORTHOLOGUE AFUA_2G09850)-RELATED"/>
    <property type="match status" value="1"/>
</dbReference>
<sequence length="351" mass="37035">MSSAVAVSTKLSKLLDFNSPIISAPMTDATTPALVAAVINGGGMGLLGTGRSSASQIAADIDATRALLPSEKQHLVGVGFVGWVLDRSGPEVVQAALDKNVSAVLFAYGRNMGKHIAQVREYDATREHKTLVFVTVNTVEEATRVANELKPDVLVAQGYEAGGRANVDSPAIQEFVRSVVKAIPDGPLIVAAGGITKGLQVAALLKAGAAGVIVGTRFLFTPECSMSDDVKRLLAEAGVNSTVRSPIFDVIFPDGVWPDGIQARCLKTGIVEYEARLERLSAKPDGAKELEALKEELRAKIASDKDCPLVYAGLGVAELQEIRPALDVLQCLHAETVEALRSLEPSLLVVF</sequence>
<dbReference type="Gene3D" id="3.20.20.70">
    <property type="entry name" value="Aldolase class I"/>
    <property type="match status" value="1"/>
</dbReference>
<proteinExistence type="predicted"/>
<gene>
    <name evidence="5" type="ORF">FOMPIDRAFT_1029031</name>
</gene>
<evidence type="ECO:0000256" key="1">
    <source>
        <dbReference type="ARBA" id="ARBA00022630"/>
    </source>
</evidence>
<keyword evidence="3" id="KW-0560">Oxidoreductase</keyword>
<dbReference type="Pfam" id="PF03060">
    <property type="entry name" value="NMO"/>
    <property type="match status" value="1"/>
</dbReference>
<feature type="coiled-coil region" evidence="4">
    <location>
        <begin position="263"/>
        <end position="307"/>
    </location>
</feature>
<dbReference type="HOGENOM" id="CLU_038732_9_1_1"/>